<protein>
    <submittedName>
        <fullName evidence="2">Uncharacterized protein</fullName>
    </submittedName>
</protein>
<evidence type="ECO:0000313" key="2">
    <source>
        <dbReference type="EMBL" id="KAK2184286.1"/>
    </source>
</evidence>
<keyword evidence="1" id="KW-0812">Transmembrane</keyword>
<proteinExistence type="predicted"/>
<feature type="transmembrane region" description="Helical" evidence="1">
    <location>
        <begin position="12"/>
        <end position="35"/>
    </location>
</feature>
<accession>A0AAD9NXG5</accession>
<gene>
    <name evidence="2" type="ORF">NP493_272g00006</name>
</gene>
<organism evidence="2 3">
    <name type="scientific">Ridgeia piscesae</name>
    <name type="common">Tubeworm</name>
    <dbReference type="NCBI Taxonomy" id="27915"/>
    <lineage>
        <taxon>Eukaryota</taxon>
        <taxon>Metazoa</taxon>
        <taxon>Spiralia</taxon>
        <taxon>Lophotrochozoa</taxon>
        <taxon>Annelida</taxon>
        <taxon>Polychaeta</taxon>
        <taxon>Sedentaria</taxon>
        <taxon>Canalipalpata</taxon>
        <taxon>Sabellida</taxon>
        <taxon>Siboglinidae</taxon>
        <taxon>Ridgeia</taxon>
    </lineage>
</organism>
<keyword evidence="1" id="KW-1133">Transmembrane helix</keyword>
<keyword evidence="1" id="KW-0472">Membrane</keyword>
<evidence type="ECO:0000256" key="1">
    <source>
        <dbReference type="SAM" id="Phobius"/>
    </source>
</evidence>
<evidence type="ECO:0000313" key="3">
    <source>
        <dbReference type="Proteomes" id="UP001209878"/>
    </source>
</evidence>
<comment type="caution">
    <text evidence="2">The sequence shown here is derived from an EMBL/GenBank/DDBJ whole genome shotgun (WGS) entry which is preliminary data.</text>
</comment>
<sequence length="69" mass="7034">MLKSETTMSMAGTTIITIAITPIVIFFVSLSAFLMPIEAITFSDSVFGASSSGTNIVTSAPVAVGTSNS</sequence>
<name>A0AAD9NXG5_RIDPI</name>
<reference evidence="2" key="1">
    <citation type="journal article" date="2023" name="Mol. Biol. Evol.">
        <title>Third-Generation Sequencing Reveals the Adaptive Role of the Epigenome in Three Deep-Sea Polychaetes.</title>
        <authorList>
            <person name="Perez M."/>
            <person name="Aroh O."/>
            <person name="Sun Y."/>
            <person name="Lan Y."/>
            <person name="Juniper S.K."/>
            <person name="Young C.R."/>
            <person name="Angers B."/>
            <person name="Qian P.Y."/>
        </authorList>
    </citation>
    <scope>NUCLEOTIDE SEQUENCE</scope>
    <source>
        <strain evidence="2">R07B-5</strain>
    </source>
</reference>
<dbReference type="Proteomes" id="UP001209878">
    <property type="component" value="Unassembled WGS sequence"/>
</dbReference>
<dbReference type="EMBL" id="JAODUO010000272">
    <property type="protein sequence ID" value="KAK2184286.1"/>
    <property type="molecule type" value="Genomic_DNA"/>
</dbReference>
<dbReference type="AlphaFoldDB" id="A0AAD9NXG5"/>
<keyword evidence="3" id="KW-1185">Reference proteome</keyword>